<comment type="similarity">
    <text evidence="1">Belongs to the Gfo/Idh/MocA family.</text>
</comment>
<evidence type="ECO:0008006" key="6">
    <source>
        <dbReference type="Google" id="ProtNLM"/>
    </source>
</evidence>
<sequence>MSATPVRVGLVGAGAIGLTHAETLARSATATLVGVADPTPAAARLGDAHGVPSFPDLDALLAATAPDAVIIATPNELHVPLAHELVRRGIPMLVEKPLGATADEATLLADAAARAGVPVLVGHHRRHHPAVRAASAAIAEGALGRIVAASVTSFLRKPDDYFNVPWHRTAGTGGTFLINLIHDVDLLRHLCGEVVAVSAVASRAARGLDVEDTGALVLTFASGAVATIVVSDIAAAPWCWDLTAGDAPRFPVHAVDSHRIVGTDASVSLPDATVWSHAGDAVWTTPLRGIPLPLDAANAFDRQLDHFAAVARGEAEPVVGAADGARNVAIVEAVARAARTGRSVAV</sequence>
<accession>A0A3C1KG52</accession>
<evidence type="ECO:0000259" key="3">
    <source>
        <dbReference type="Pfam" id="PF02894"/>
    </source>
</evidence>
<dbReference type="GO" id="GO:0000166">
    <property type="term" value="F:nucleotide binding"/>
    <property type="evidence" value="ECO:0007669"/>
    <property type="project" value="InterPro"/>
</dbReference>
<organism evidence="4 5">
    <name type="scientific">Microbacterium ginsengisoli</name>
    <dbReference type="NCBI Taxonomy" id="400772"/>
    <lineage>
        <taxon>Bacteria</taxon>
        <taxon>Bacillati</taxon>
        <taxon>Actinomycetota</taxon>
        <taxon>Actinomycetes</taxon>
        <taxon>Micrococcales</taxon>
        <taxon>Microbacteriaceae</taxon>
        <taxon>Microbacterium</taxon>
    </lineage>
</organism>
<dbReference type="PANTHER" id="PTHR43377:SF8">
    <property type="entry name" value="BLR3664 PROTEIN"/>
    <property type="match status" value="1"/>
</dbReference>
<dbReference type="Gene3D" id="3.40.50.720">
    <property type="entry name" value="NAD(P)-binding Rossmann-like Domain"/>
    <property type="match status" value="1"/>
</dbReference>
<dbReference type="InterPro" id="IPR000683">
    <property type="entry name" value="Gfo/Idh/MocA-like_OxRdtase_N"/>
</dbReference>
<feature type="domain" description="Gfo/Idh/MocA-like oxidoreductase N-terminal" evidence="2">
    <location>
        <begin position="6"/>
        <end position="123"/>
    </location>
</feature>
<evidence type="ECO:0000313" key="4">
    <source>
        <dbReference type="EMBL" id="HAN25438.1"/>
    </source>
</evidence>
<evidence type="ECO:0000256" key="1">
    <source>
        <dbReference type="ARBA" id="ARBA00010928"/>
    </source>
</evidence>
<comment type="caution">
    <text evidence="4">The sequence shown here is derived from an EMBL/GenBank/DDBJ whole genome shotgun (WGS) entry which is preliminary data.</text>
</comment>
<dbReference type="InterPro" id="IPR051450">
    <property type="entry name" value="Gfo/Idh/MocA_Oxidoreductases"/>
</dbReference>
<dbReference type="SUPFAM" id="SSF51735">
    <property type="entry name" value="NAD(P)-binding Rossmann-fold domains"/>
    <property type="match status" value="1"/>
</dbReference>
<dbReference type="InterPro" id="IPR004104">
    <property type="entry name" value="Gfo/Idh/MocA-like_OxRdtase_C"/>
</dbReference>
<dbReference type="PANTHER" id="PTHR43377">
    <property type="entry name" value="BILIVERDIN REDUCTASE A"/>
    <property type="match status" value="1"/>
</dbReference>
<dbReference type="Proteomes" id="UP000257479">
    <property type="component" value="Unassembled WGS sequence"/>
</dbReference>
<protein>
    <recommendedName>
        <fullName evidence="6">Gfo/Idh/MocA family oxidoreductase</fullName>
    </recommendedName>
</protein>
<evidence type="ECO:0000259" key="2">
    <source>
        <dbReference type="Pfam" id="PF01408"/>
    </source>
</evidence>
<proteinExistence type="inferred from homology"/>
<evidence type="ECO:0000313" key="5">
    <source>
        <dbReference type="Proteomes" id="UP000257479"/>
    </source>
</evidence>
<name>A0A3C1KG52_9MICO</name>
<dbReference type="Gene3D" id="3.30.360.10">
    <property type="entry name" value="Dihydrodipicolinate Reductase, domain 2"/>
    <property type="match status" value="1"/>
</dbReference>
<feature type="domain" description="Gfo/Idh/MocA-like oxidoreductase C-terminal" evidence="3">
    <location>
        <begin position="137"/>
        <end position="346"/>
    </location>
</feature>
<dbReference type="Pfam" id="PF01408">
    <property type="entry name" value="GFO_IDH_MocA"/>
    <property type="match status" value="1"/>
</dbReference>
<dbReference type="SUPFAM" id="SSF55347">
    <property type="entry name" value="Glyceraldehyde-3-phosphate dehydrogenase-like, C-terminal domain"/>
    <property type="match status" value="1"/>
</dbReference>
<dbReference type="InterPro" id="IPR036291">
    <property type="entry name" value="NAD(P)-bd_dom_sf"/>
</dbReference>
<dbReference type="Pfam" id="PF02894">
    <property type="entry name" value="GFO_IDH_MocA_C"/>
    <property type="match status" value="1"/>
</dbReference>
<gene>
    <name evidence="4" type="ORF">DCP95_12875</name>
</gene>
<dbReference type="AlphaFoldDB" id="A0A3C1KG52"/>
<dbReference type="EMBL" id="DMNG01000223">
    <property type="protein sequence ID" value="HAN25438.1"/>
    <property type="molecule type" value="Genomic_DNA"/>
</dbReference>
<reference evidence="4 5" key="1">
    <citation type="journal article" date="2018" name="Nat. Biotechnol.">
        <title>A standardized bacterial taxonomy based on genome phylogeny substantially revises the tree of life.</title>
        <authorList>
            <person name="Parks D.H."/>
            <person name="Chuvochina M."/>
            <person name="Waite D.W."/>
            <person name="Rinke C."/>
            <person name="Skarshewski A."/>
            <person name="Chaumeil P.A."/>
            <person name="Hugenholtz P."/>
        </authorList>
    </citation>
    <scope>NUCLEOTIDE SEQUENCE [LARGE SCALE GENOMIC DNA]</scope>
    <source>
        <strain evidence="4">UBA9152</strain>
    </source>
</reference>